<feature type="domain" description="D-isomer specific 2-hydroxyacid dehydrogenase catalytic" evidence="4">
    <location>
        <begin position="19"/>
        <end position="333"/>
    </location>
</feature>
<evidence type="ECO:0000259" key="4">
    <source>
        <dbReference type="Pfam" id="PF00389"/>
    </source>
</evidence>
<dbReference type="PROSITE" id="PS00670">
    <property type="entry name" value="D_2_HYDROXYACID_DH_2"/>
    <property type="match status" value="1"/>
</dbReference>
<evidence type="ECO:0000259" key="5">
    <source>
        <dbReference type="Pfam" id="PF02826"/>
    </source>
</evidence>
<dbReference type="GO" id="GO:0016618">
    <property type="term" value="F:hydroxypyruvate reductase [NAD(P)H] activity"/>
    <property type="evidence" value="ECO:0007669"/>
    <property type="project" value="TreeGrafter"/>
</dbReference>
<comment type="similarity">
    <text evidence="1 3">Belongs to the D-isomer specific 2-hydroxyacid dehydrogenase family.</text>
</comment>
<accession>A0A1L0BHL1</accession>
<dbReference type="SUPFAM" id="SSF52283">
    <property type="entry name" value="Formate/glycerate dehydrogenase catalytic domain-like"/>
    <property type="match status" value="1"/>
</dbReference>
<dbReference type="InterPro" id="IPR050223">
    <property type="entry name" value="D-isomer_2-hydroxyacid_DH"/>
</dbReference>
<reference evidence="6 7" key="1">
    <citation type="submission" date="2016-10" db="EMBL/GenBank/DDBJ databases">
        <authorList>
            <person name="de Groot N.N."/>
        </authorList>
    </citation>
    <scope>NUCLEOTIDE SEQUENCE [LARGE SCALE GENOMIC DNA]</scope>
    <source>
        <strain evidence="6 7">PYCC 4715</strain>
    </source>
</reference>
<dbReference type="PANTHER" id="PTHR10996:SF257">
    <property type="entry name" value="GLYOXYLATE REDUCTASE 1"/>
    <property type="match status" value="1"/>
</dbReference>
<dbReference type="Pfam" id="PF00389">
    <property type="entry name" value="2-Hacid_dh"/>
    <property type="match status" value="1"/>
</dbReference>
<dbReference type="InterPro" id="IPR006139">
    <property type="entry name" value="D-isomer_2_OHA_DH_cat_dom"/>
</dbReference>
<dbReference type="PROSITE" id="PS00065">
    <property type="entry name" value="D_2_HYDROXYACID_DH_1"/>
    <property type="match status" value="1"/>
</dbReference>
<dbReference type="PANTHER" id="PTHR10996">
    <property type="entry name" value="2-HYDROXYACID DEHYDROGENASE-RELATED"/>
    <property type="match status" value="1"/>
</dbReference>
<organism evidence="6 7">
    <name type="scientific">Sungouiella intermedia</name>
    <dbReference type="NCBI Taxonomy" id="45354"/>
    <lineage>
        <taxon>Eukaryota</taxon>
        <taxon>Fungi</taxon>
        <taxon>Dikarya</taxon>
        <taxon>Ascomycota</taxon>
        <taxon>Saccharomycotina</taxon>
        <taxon>Pichiomycetes</taxon>
        <taxon>Metschnikowiaceae</taxon>
        <taxon>Sungouiella</taxon>
    </lineage>
</organism>
<dbReference type="Gene3D" id="3.40.50.720">
    <property type="entry name" value="NAD(P)-binding Rossmann-like Domain"/>
    <property type="match status" value="2"/>
</dbReference>
<evidence type="ECO:0000256" key="3">
    <source>
        <dbReference type="RuleBase" id="RU003719"/>
    </source>
</evidence>
<dbReference type="FunFam" id="3.40.50.720:FF:000026">
    <property type="entry name" value="Glyoxylate/hydroxypyruvate reductase B"/>
    <property type="match status" value="1"/>
</dbReference>
<name>A0A1L0BHL1_9ASCO</name>
<dbReference type="InterPro" id="IPR006140">
    <property type="entry name" value="D-isomer_DH_NAD-bd"/>
</dbReference>
<dbReference type="PROSITE" id="PS00671">
    <property type="entry name" value="D_2_HYDROXYACID_DH_3"/>
    <property type="match status" value="1"/>
</dbReference>
<dbReference type="GO" id="GO:0005829">
    <property type="term" value="C:cytosol"/>
    <property type="evidence" value="ECO:0007669"/>
    <property type="project" value="TreeGrafter"/>
</dbReference>
<dbReference type="SUPFAM" id="SSF51735">
    <property type="entry name" value="NAD(P)-binding Rossmann-fold domains"/>
    <property type="match status" value="1"/>
</dbReference>
<evidence type="ECO:0000313" key="7">
    <source>
        <dbReference type="Proteomes" id="UP000182259"/>
    </source>
</evidence>
<dbReference type="InterPro" id="IPR029753">
    <property type="entry name" value="D-isomer_DH_CS"/>
</dbReference>
<dbReference type="InterPro" id="IPR036291">
    <property type="entry name" value="NAD(P)-bd_dom_sf"/>
</dbReference>
<proteinExistence type="inferred from homology"/>
<dbReference type="InterPro" id="IPR029752">
    <property type="entry name" value="D-isomer_DH_CS1"/>
</dbReference>
<dbReference type="CDD" id="cd12168">
    <property type="entry name" value="Mand_dh_like"/>
    <property type="match status" value="1"/>
</dbReference>
<feature type="domain" description="D-isomer specific 2-hydroxyacid dehydrogenase NAD-binding" evidence="5">
    <location>
        <begin position="123"/>
        <end position="302"/>
    </location>
</feature>
<evidence type="ECO:0000256" key="1">
    <source>
        <dbReference type="ARBA" id="ARBA00005854"/>
    </source>
</evidence>
<dbReference type="GO" id="GO:0051287">
    <property type="term" value="F:NAD binding"/>
    <property type="evidence" value="ECO:0007669"/>
    <property type="project" value="InterPro"/>
</dbReference>
<dbReference type="GO" id="GO:0030267">
    <property type="term" value="F:glyoxylate reductase (NADPH) activity"/>
    <property type="evidence" value="ECO:0007669"/>
    <property type="project" value="TreeGrafter"/>
</dbReference>
<dbReference type="EMBL" id="LT635765">
    <property type="protein sequence ID" value="SGZ51055.1"/>
    <property type="molecule type" value="Genomic_DNA"/>
</dbReference>
<sequence>MTRPLILHTDPIRFAAEDWLKFEKEVGVQVVHINSDYSREQFIEDLHGKYSQCVAIARGYLTGRVVGRFDAELIAHFPPTLKYIAHQGAGYDQCDVDPLIAKGIQLAHCPGVVNASTADTNIYLMLAAMRNFARGSQALKRGLWPVKGNSAGVDAGINPKGKVLGIVGMGGIGLAVRDRARAFGFEKIVYYNRTQVSAQLEDGCEYCNTLEKLVSQSDVISLNVPLNWSTYHLISDEIIEKMRDGVIIINTARGQVIDENSLVRHLKSGKVGAAGLDVFESEPNVNPELLKCDNVTATPHMGTNAEQTVHEMEAQVISNIQLGLESGQVKNLVPEQHGHF</sequence>
<evidence type="ECO:0000313" key="6">
    <source>
        <dbReference type="EMBL" id="SGZ51055.1"/>
    </source>
</evidence>
<dbReference type="Proteomes" id="UP000182259">
    <property type="component" value="Chromosome II"/>
</dbReference>
<dbReference type="AlphaFoldDB" id="A0A1L0BHL1"/>
<protein>
    <submittedName>
        <fullName evidence="6">CIC11C00000003172</fullName>
    </submittedName>
</protein>
<gene>
    <name evidence="6" type="ORF">SAMEA4029009_CIC11G00000003172</name>
</gene>
<keyword evidence="2 3" id="KW-0560">Oxidoreductase</keyword>
<evidence type="ECO:0000256" key="2">
    <source>
        <dbReference type="ARBA" id="ARBA00023002"/>
    </source>
</evidence>
<dbReference type="Pfam" id="PF02826">
    <property type="entry name" value="2-Hacid_dh_C"/>
    <property type="match status" value="1"/>
</dbReference>